<evidence type="ECO:0000259" key="4">
    <source>
        <dbReference type="Pfam" id="PF17827"/>
    </source>
</evidence>
<dbReference type="InterPro" id="IPR050320">
    <property type="entry name" value="N5-glutamine_MTase"/>
</dbReference>
<dbReference type="InterPro" id="IPR029063">
    <property type="entry name" value="SAM-dependent_MTases_sf"/>
</dbReference>
<name>A0A859DUF1_9FIRM</name>
<evidence type="ECO:0000256" key="1">
    <source>
        <dbReference type="ARBA" id="ARBA00022603"/>
    </source>
</evidence>
<dbReference type="AlphaFoldDB" id="A0A859DUF1"/>
<evidence type="ECO:0000313" key="5">
    <source>
        <dbReference type="EMBL" id="QKN24552.1"/>
    </source>
</evidence>
<reference evidence="5 6" key="1">
    <citation type="submission" date="2019-11" db="EMBL/GenBank/DDBJ databases">
        <authorList>
            <person name="Ren C."/>
            <person name="Wang H."/>
            <person name="Xu Y."/>
        </authorList>
    </citation>
    <scope>NUCLEOTIDE SEQUENCE [LARGE SCALE GENOMIC DNA]</scope>
    <source>
        <strain evidence="5 6">LBM 19010</strain>
    </source>
</reference>
<evidence type="ECO:0000256" key="3">
    <source>
        <dbReference type="ARBA" id="ARBA00022691"/>
    </source>
</evidence>
<dbReference type="GO" id="GO:0102559">
    <property type="term" value="F:peptide chain release factor N(5)-glutamine methyltransferase activity"/>
    <property type="evidence" value="ECO:0007669"/>
    <property type="project" value="UniProtKB-EC"/>
</dbReference>
<dbReference type="InterPro" id="IPR040758">
    <property type="entry name" value="PrmC_N"/>
</dbReference>
<dbReference type="GO" id="GO:0032259">
    <property type="term" value="P:methylation"/>
    <property type="evidence" value="ECO:0007669"/>
    <property type="project" value="UniProtKB-KW"/>
</dbReference>
<dbReference type="NCBIfam" id="TIGR00536">
    <property type="entry name" value="hemK_fam"/>
    <property type="match status" value="1"/>
</dbReference>
<proteinExistence type="predicted"/>
<dbReference type="Gene3D" id="3.40.50.150">
    <property type="entry name" value="Vaccinia Virus protein VP39"/>
    <property type="match status" value="1"/>
</dbReference>
<feature type="domain" description="Release factor glutamine methyltransferase N-terminal" evidence="4">
    <location>
        <begin position="5"/>
        <end position="74"/>
    </location>
</feature>
<dbReference type="KEGG" id="clf:GJQ69_08730"/>
<evidence type="ECO:0000313" key="6">
    <source>
        <dbReference type="Proteomes" id="UP000501316"/>
    </source>
</evidence>
<gene>
    <name evidence="5" type="primary">prmC</name>
    <name evidence="5" type="ORF">GJQ69_08730</name>
</gene>
<keyword evidence="3" id="KW-0949">S-adenosyl-L-methionine</keyword>
<organism evidence="5 6">
    <name type="scientific">Caproicibacterium lactatifermentans</name>
    <dbReference type="NCBI Taxonomy" id="2666138"/>
    <lineage>
        <taxon>Bacteria</taxon>
        <taxon>Bacillati</taxon>
        <taxon>Bacillota</taxon>
        <taxon>Clostridia</taxon>
        <taxon>Eubacteriales</taxon>
        <taxon>Oscillospiraceae</taxon>
        <taxon>Caproicibacterium</taxon>
    </lineage>
</organism>
<evidence type="ECO:0000256" key="2">
    <source>
        <dbReference type="ARBA" id="ARBA00022679"/>
    </source>
</evidence>
<dbReference type="PANTHER" id="PTHR18895:SF74">
    <property type="entry name" value="MTRF1L RELEASE FACTOR GLUTAMINE METHYLTRANSFERASE"/>
    <property type="match status" value="1"/>
</dbReference>
<dbReference type="InterPro" id="IPR004556">
    <property type="entry name" value="HemK-like"/>
</dbReference>
<keyword evidence="1 5" id="KW-0489">Methyltransferase</keyword>
<dbReference type="EMBL" id="CP046051">
    <property type="protein sequence ID" value="QKN24552.1"/>
    <property type="molecule type" value="Genomic_DNA"/>
</dbReference>
<keyword evidence="2 5" id="KW-0808">Transferase</keyword>
<sequence length="283" mass="30653">MTNEQAYLKAKKILQQAGNESPAFDAVCLCQKVLHLDRPGLAVHGHEPADERKAEQLLRLAEKRAAGEPLQYLLEKWPFLNLELAVGEGVLCPREETELLVHSASRLLPQGVRVLDLCAGSGAVGLGLKSLRPDLTVACGEKYPQAFAYLQKNCRAYLDLAVTPLSLDAFSKADAASCGLLGGFLCNPPYVRAGEIPGLQTELHYEPETAIDGGTDGLQFYRAISKLWIPQLQPGGLCAVEIGESQAAAVSALFTSVGLEKISVIKDFNQFDRVVLGWKPTKK</sequence>
<dbReference type="PANTHER" id="PTHR18895">
    <property type="entry name" value="HEMK METHYLTRANSFERASE"/>
    <property type="match status" value="1"/>
</dbReference>
<dbReference type="NCBIfam" id="TIGR03534">
    <property type="entry name" value="RF_mod_PrmC"/>
    <property type="match status" value="1"/>
</dbReference>
<dbReference type="Proteomes" id="UP000501316">
    <property type="component" value="Chromosome"/>
</dbReference>
<dbReference type="RefSeq" id="WP_174193524.1">
    <property type="nucleotide sequence ID" value="NZ_CP046051.1"/>
</dbReference>
<dbReference type="InterPro" id="IPR019874">
    <property type="entry name" value="RF_methyltr_PrmC"/>
</dbReference>
<accession>A0A859DUF1</accession>
<dbReference type="EC" id="2.1.1.297" evidence="5"/>
<protein>
    <submittedName>
        <fullName evidence="5">Peptide chain release factor N(5)-glutamine methyltransferase</fullName>
        <ecNumber evidence="5">2.1.1.297</ecNumber>
    </submittedName>
</protein>
<dbReference type="Pfam" id="PF17827">
    <property type="entry name" value="PrmC_N"/>
    <property type="match status" value="1"/>
</dbReference>
<dbReference type="Gene3D" id="1.10.8.10">
    <property type="entry name" value="DNA helicase RuvA subunit, C-terminal domain"/>
    <property type="match status" value="1"/>
</dbReference>
<dbReference type="SUPFAM" id="SSF53335">
    <property type="entry name" value="S-adenosyl-L-methionine-dependent methyltransferases"/>
    <property type="match status" value="1"/>
</dbReference>